<accession>A0A1F6D2I2</accession>
<dbReference type="Gene3D" id="3.40.710.10">
    <property type="entry name" value="DD-peptidase/beta-lactamase superfamily"/>
    <property type="match status" value="1"/>
</dbReference>
<dbReference type="InterPro" id="IPR050491">
    <property type="entry name" value="AmpC-like"/>
</dbReference>
<organism evidence="2 3">
    <name type="scientific">Handelsmanbacteria sp. (strain RIFCSPLOWO2_12_FULL_64_10)</name>
    <dbReference type="NCBI Taxonomy" id="1817868"/>
    <lineage>
        <taxon>Bacteria</taxon>
        <taxon>Candidatus Handelsmaniibacteriota</taxon>
    </lineage>
</organism>
<reference evidence="2 3" key="1">
    <citation type="journal article" date="2016" name="Nat. Commun.">
        <title>Thousands of microbial genomes shed light on interconnected biogeochemical processes in an aquifer system.</title>
        <authorList>
            <person name="Anantharaman K."/>
            <person name="Brown C.T."/>
            <person name="Hug L.A."/>
            <person name="Sharon I."/>
            <person name="Castelle C.J."/>
            <person name="Probst A.J."/>
            <person name="Thomas B.C."/>
            <person name="Singh A."/>
            <person name="Wilkins M.J."/>
            <person name="Karaoz U."/>
            <person name="Brodie E.L."/>
            <person name="Williams K.H."/>
            <person name="Hubbard S.S."/>
            <person name="Banfield J.F."/>
        </authorList>
    </citation>
    <scope>NUCLEOTIDE SEQUENCE [LARGE SCALE GENOMIC DNA]</scope>
    <source>
        <strain evidence="3">RIFCSPLOWO2_12_FULL_64_10</strain>
    </source>
</reference>
<dbReference type="PANTHER" id="PTHR46825:SF9">
    <property type="entry name" value="BETA-LACTAMASE-RELATED DOMAIN-CONTAINING PROTEIN"/>
    <property type="match status" value="1"/>
</dbReference>
<gene>
    <name evidence="2" type="ORF">A3F84_29695</name>
</gene>
<evidence type="ECO:0000313" key="2">
    <source>
        <dbReference type="EMBL" id="OGG55511.1"/>
    </source>
</evidence>
<dbReference type="EMBL" id="MFKF01000074">
    <property type="protein sequence ID" value="OGG55511.1"/>
    <property type="molecule type" value="Genomic_DNA"/>
</dbReference>
<dbReference type="Proteomes" id="UP000178606">
    <property type="component" value="Unassembled WGS sequence"/>
</dbReference>
<dbReference type="PANTHER" id="PTHR46825">
    <property type="entry name" value="D-ALANYL-D-ALANINE-CARBOXYPEPTIDASE/ENDOPEPTIDASE AMPH"/>
    <property type="match status" value="1"/>
</dbReference>
<dbReference type="InterPro" id="IPR001466">
    <property type="entry name" value="Beta-lactam-related"/>
</dbReference>
<evidence type="ECO:0000313" key="3">
    <source>
        <dbReference type="Proteomes" id="UP000178606"/>
    </source>
</evidence>
<dbReference type="Pfam" id="PF00144">
    <property type="entry name" value="Beta-lactamase"/>
    <property type="match status" value="1"/>
</dbReference>
<feature type="domain" description="Beta-lactamase-related" evidence="1">
    <location>
        <begin position="21"/>
        <end position="347"/>
    </location>
</feature>
<comment type="caution">
    <text evidence="2">The sequence shown here is derived from an EMBL/GenBank/DDBJ whole genome shotgun (WGS) entry which is preliminary data.</text>
</comment>
<name>A0A1F6D2I2_HANXR</name>
<protein>
    <recommendedName>
        <fullName evidence="1">Beta-lactamase-related domain-containing protein</fullName>
    </recommendedName>
</protein>
<sequence length="493" mass="53801">MPDHPTDPSVRIQTAIFNSVREWIRSQIIETGLPSLTVAVARDGEILWEEGFGWADRENRVPATPHTLYSLASISKPITATGLMVLKERGQVDLDRPVNDCLGEVKLRARVGDAADATVRRVANHSSGLPLHYHFFFEDEPYRLPPMDETLRRYGNLITAPGERYQYSNLGYGVLGYVISRVSGKPYPDFMREEVFLPLGMTHASVGVGQGLEKYQAVRYGPDGLPVPFYDFDHPAASAVFCSAHDLVRFGMFHLKAHLPDQKAILSDEAIEDMQRPTAQKPAADPGGGLGYGIGWGTAEYDLGFRSVSHGGGMGGVSTLLTLIPSEKLAVAVLANASSPLPGRTAQEVLSALLPAYAANRARAQAGQKQEGDRAQAPTFKPAPGLIGRWTGGVQTYKGEIPLTLWFQEDGDIHARLGDQLEVLLNDVKWEEGYLTGRMAGDVGTEDANRRPYHLHAMMKLRGQALNGAITALSTGPRGNALSHWVELRKDAE</sequence>
<evidence type="ECO:0000259" key="1">
    <source>
        <dbReference type="Pfam" id="PF00144"/>
    </source>
</evidence>
<dbReference type="SUPFAM" id="SSF56601">
    <property type="entry name" value="beta-lactamase/transpeptidase-like"/>
    <property type="match status" value="1"/>
</dbReference>
<dbReference type="InterPro" id="IPR012338">
    <property type="entry name" value="Beta-lactam/transpept-like"/>
</dbReference>
<proteinExistence type="predicted"/>
<dbReference type="AlphaFoldDB" id="A0A1F6D2I2"/>